<dbReference type="Gene3D" id="3.40.30.10">
    <property type="entry name" value="Glutaredoxin"/>
    <property type="match status" value="1"/>
</dbReference>
<dbReference type="PROSITE" id="PS51353">
    <property type="entry name" value="ARSC"/>
    <property type="match status" value="1"/>
</dbReference>
<evidence type="ECO:0000313" key="4">
    <source>
        <dbReference type="Proteomes" id="UP000759529"/>
    </source>
</evidence>
<dbReference type="InterPro" id="IPR036249">
    <property type="entry name" value="Thioredoxin-like_sf"/>
</dbReference>
<dbReference type="PANTHER" id="PTHR30041:SF4">
    <property type="entry name" value="ARSENATE REDUCTASE"/>
    <property type="match status" value="1"/>
</dbReference>
<sequence length="121" mass="13896">MIEVLHNPRCGKSRTCLAFLGEKKIDYTVIKYLDNPLRINEIETLLKKLNLKPLDLVRQKENIWIEKFKGKNLSDKAIIEALSQFPILIERPIIIGKNHAVIARDLSKSEDSFNKLLGNLS</sequence>
<dbReference type="RefSeq" id="WP_187656578.1">
    <property type="nucleotide sequence ID" value="NZ_JACSOD020000501.1"/>
</dbReference>
<dbReference type="InterPro" id="IPR006660">
    <property type="entry name" value="Arsenate_reductase-like"/>
</dbReference>
<proteinExistence type="inferred from homology"/>
<organism evidence="3 4">
    <name type="scientific">Flavobacterium macrobrachii</name>
    <dbReference type="NCBI Taxonomy" id="591204"/>
    <lineage>
        <taxon>Bacteria</taxon>
        <taxon>Pseudomonadati</taxon>
        <taxon>Bacteroidota</taxon>
        <taxon>Flavobacteriia</taxon>
        <taxon>Flavobacteriales</taxon>
        <taxon>Flavobacteriaceae</taxon>
        <taxon>Flavobacterium</taxon>
    </lineage>
</organism>
<reference evidence="3 4" key="1">
    <citation type="submission" date="2021-02" db="EMBL/GenBank/DDBJ databases">
        <authorList>
            <person name="Jung H.S."/>
            <person name="Chun B.H."/>
            <person name="Jeon C.O."/>
        </authorList>
    </citation>
    <scope>NUCLEOTIDE SEQUENCE [LARGE SCALE GENOMIC DNA]</scope>
    <source>
        <strain evidence="3 4">LMG 25203</strain>
    </source>
</reference>
<gene>
    <name evidence="3" type="ORF">H9X54_013610</name>
</gene>
<evidence type="ECO:0000256" key="2">
    <source>
        <dbReference type="PROSITE-ProRule" id="PRU01282"/>
    </source>
</evidence>
<dbReference type="EMBL" id="JACSOD020000501">
    <property type="protein sequence ID" value="MBM6500328.1"/>
    <property type="molecule type" value="Genomic_DNA"/>
</dbReference>
<comment type="caution">
    <text evidence="3">The sequence shown here is derived from an EMBL/GenBank/DDBJ whole genome shotgun (WGS) entry which is preliminary data.</text>
</comment>
<name>A0ABS2CZF0_9FLAO</name>
<evidence type="ECO:0000313" key="3">
    <source>
        <dbReference type="EMBL" id="MBM6500328.1"/>
    </source>
</evidence>
<dbReference type="Pfam" id="PF03960">
    <property type="entry name" value="ArsC"/>
    <property type="match status" value="1"/>
</dbReference>
<dbReference type="Proteomes" id="UP000759529">
    <property type="component" value="Unassembled WGS sequence"/>
</dbReference>
<accession>A0ABS2CZF0</accession>
<dbReference type="SUPFAM" id="SSF52833">
    <property type="entry name" value="Thioredoxin-like"/>
    <property type="match status" value="1"/>
</dbReference>
<dbReference type="PANTHER" id="PTHR30041">
    <property type="entry name" value="ARSENATE REDUCTASE"/>
    <property type="match status" value="1"/>
</dbReference>
<protein>
    <submittedName>
        <fullName evidence="3">Arsenate reductase</fullName>
    </submittedName>
</protein>
<comment type="similarity">
    <text evidence="1 2">Belongs to the ArsC family.</text>
</comment>
<keyword evidence="4" id="KW-1185">Reference proteome</keyword>
<evidence type="ECO:0000256" key="1">
    <source>
        <dbReference type="ARBA" id="ARBA00007198"/>
    </source>
</evidence>